<dbReference type="Proteomes" id="UP000254340">
    <property type="component" value="Unassembled WGS sequence"/>
</dbReference>
<name>A0A377X8L8_KLEPN</name>
<accession>A0A377X8L8</accession>
<evidence type="ECO:0000313" key="2">
    <source>
        <dbReference type="Proteomes" id="UP000254340"/>
    </source>
</evidence>
<reference evidence="1 2" key="1">
    <citation type="submission" date="2018-06" db="EMBL/GenBank/DDBJ databases">
        <authorList>
            <consortium name="Pathogen Informatics"/>
            <person name="Doyle S."/>
        </authorList>
    </citation>
    <scope>NUCLEOTIDE SEQUENCE [LARGE SCALE GENOMIC DNA]</scope>
    <source>
        <strain evidence="1 2">NCTC5047</strain>
    </source>
</reference>
<gene>
    <name evidence="1" type="ORF">NCTC5047_00803</name>
</gene>
<dbReference type="AlphaFoldDB" id="A0A377X8L8"/>
<evidence type="ECO:0000313" key="1">
    <source>
        <dbReference type="EMBL" id="STT73115.1"/>
    </source>
</evidence>
<dbReference type="EMBL" id="UGLH01000004">
    <property type="protein sequence ID" value="STT73115.1"/>
    <property type="molecule type" value="Genomic_DNA"/>
</dbReference>
<sequence length="49" mass="5599">MKLTQTRLLRQVGQGQGLIEMSIDPGQYVTLYAWRQPPVTVGKRHCTLE</sequence>
<proteinExistence type="predicted"/>
<protein>
    <submittedName>
        <fullName evidence="1">Uncharacterized protein</fullName>
    </submittedName>
</protein>
<organism evidence="1 2">
    <name type="scientific">Klebsiella pneumoniae</name>
    <dbReference type="NCBI Taxonomy" id="573"/>
    <lineage>
        <taxon>Bacteria</taxon>
        <taxon>Pseudomonadati</taxon>
        <taxon>Pseudomonadota</taxon>
        <taxon>Gammaproteobacteria</taxon>
        <taxon>Enterobacterales</taxon>
        <taxon>Enterobacteriaceae</taxon>
        <taxon>Klebsiella/Raoultella group</taxon>
        <taxon>Klebsiella</taxon>
        <taxon>Klebsiella pneumoniae complex</taxon>
    </lineage>
</organism>